<dbReference type="InterPro" id="IPR050261">
    <property type="entry name" value="FrsA_esterase"/>
</dbReference>
<keyword evidence="5" id="KW-1185">Reference proteome</keyword>
<keyword evidence="2" id="KW-0732">Signal</keyword>
<evidence type="ECO:0000313" key="5">
    <source>
        <dbReference type="Proteomes" id="UP000051202"/>
    </source>
</evidence>
<reference evidence="4 5" key="1">
    <citation type="submission" date="2015-11" db="EMBL/GenBank/DDBJ databases">
        <title>Permanent draft genome of Psychrobacter piscatorii LQ58.</title>
        <authorList>
            <person name="Zhou M."/>
            <person name="Dong B."/>
            <person name="Liu Q."/>
        </authorList>
    </citation>
    <scope>NUCLEOTIDE SEQUENCE [LARGE SCALE GENOMIC DNA]</scope>
    <source>
        <strain evidence="4 5">LQ58</strain>
    </source>
</reference>
<protein>
    <recommendedName>
        <fullName evidence="3">Peptidase S9 prolyl oligopeptidase catalytic domain-containing protein</fullName>
    </recommendedName>
</protein>
<sequence>MQRVGGQGRKATWQRVISVSALMLMGMSVNISASATPTLASLRNHYETTINIEPTIKTPLPKPPPQLFDSVRYESEGVSLAAFVTPDPQDQKKHPAIVWIAGGESNTLADFWRKGSRQNDQTASPYRDVGVIMMFPTLRGGNDNAGNIEVNYGEVDDVMAAAKYLATLPYVDSSRIYLGGHSTGGTLALLVSEVASSTHPELFKEVISFGATQETMFLQDVNFTGDEQREMDLRAPANWTNDIRMPTWIIEGKRDGNYRDLKPMCDNNKNPILHCAFIARHDHFSVLYPLNRHLAQQIMADEPLSIDSTKSWAIKK</sequence>
<accession>A0A0T6DS10</accession>
<dbReference type="Gene3D" id="3.40.50.1820">
    <property type="entry name" value="alpha/beta hydrolase"/>
    <property type="match status" value="1"/>
</dbReference>
<dbReference type="PANTHER" id="PTHR22946">
    <property type="entry name" value="DIENELACTONE HYDROLASE DOMAIN-CONTAINING PROTEIN-RELATED"/>
    <property type="match status" value="1"/>
</dbReference>
<dbReference type="PANTHER" id="PTHR22946:SF9">
    <property type="entry name" value="POLYKETIDE TRANSFERASE AF380"/>
    <property type="match status" value="1"/>
</dbReference>
<dbReference type="InterPro" id="IPR029058">
    <property type="entry name" value="AB_hydrolase_fold"/>
</dbReference>
<evidence type="ECO:0000313" key="4">
    <source>
        <dbReference type="EMBL" id="KRU22423.1"/>
    </source>
</evidence>
<dbReference type="Pfam" id="PF00326">
    <property type="entry name" value="Peptidase_S9"/>
    <property type="match status" value="1"/>
</dbReference>
<keyword evidence="1" id="KW-0378">Hydrolase</keyword>
<evidence type="ECO:0000256" key="1">
    <source>
        <dbReference type="ARBA" id="ARBA00022801"/>
    </source>
</evidence>
<feature type="signal peptide" evidence="2">
    <location>
        <begin position="1"/>
        <end position="35"/>
    </location>
</feature>
<organism evidence="4 5">
    <name type="scientific">Psychrobacter piscatorii</name>
    <dbReference type="NCBI Taxonomy" id="554343"/>
    <lineage>
        <taxon>Bacteria</taxon>
        <taxon>Pseudomonadati</taxon>
        <taxon>Pseudomonadota</taxon>
        <taxon>Gammaproteobacteria</taxon>
        <taxon>Moraxellales</taxon>
        <taxon>Moraxellaceae</taxon>
        <taxon>Psychrobacter</taxon>
    </lineage>
</organism>
<dbReference type="InterPro" id="IPR001375">
    <property type="entry name" value="Peptidase_S9_cat"/>
</dbReference>
<dbReference type="AlphaFoldDB" id="A0A0T6DS10"/>
<dbReference type="SUPFAM" id="SSF53474">
    <property type="entry name" value="alpha/beta-Hydrolases"/>
    <property type="match status" value="1"/>
</dbReference>
<comment type="caution">
    <text evidence="4">The sequence shown here is derived from an EMBL/GenBank/DDBJ whole genome shotgun (WGS) entry which is preliminary data.</text>
</comment>
<dbReference type="GO" id="GO:0006508">
    <property type="term" value="P:proteolysis"/>
    <property type="evidence" value="ECO:0007669"/>
    <property type="project" value="InterPro"/>
</dbReference>
<dbReference type="GO" id="GO:0052689">
    <property type="term" value="F:carboxylic ester hydrolase activity"/>
    <property type="evidence" value="ECO:0007669"/>
    <property type="project" value="UniProtKB-ARBA"/>
</dbReference>
<dbReference type="RefSeq" id="WP_058024815.1">
    <property type="nucleotide sequence ID" value="NZ_LNDJ01000068.1"/>
</dbReference>
<feature type="chain" id="PRO_5006669036" description="Peptidase S9 prolyl oligopeptidase catalytic domain-containing protein" evidence="2">
    <location>
        <begin position="36"/>
        <end position="316"/>
    </location>
</feature>
<proteinExistence type="predicted"/>
<feature type="domain" description="Peptidase S9 prolyl oligopeptidase catalytic" evidence="3">
    <location>
        <begin position="122"/>
        <end position="208"/>
    </location>
</feature>
<evidence type="ECO:0000256" key="2">
    <source>
        <dbReference type="SAM" id="SignalP"/>
    </source>
</evidence>
<dbReference type="GO" id="GO:0008236">
    <property type="term" value="F:serine-type peptidase activity"/>
    <property type="evidence" value="ECO:0007669"/>
    <property type="project" value="InterPro"/>
</dbReference>
<dbReference type="EMBL" id="LNDJ01000068">
    <property type="protein sequence ID" value="KRU22423.1"/>
    <property type="molecule type" value="Genomic_DNA"/>
</dbReference>
<name>A0A0T6DS10_9GAMM</name>
<gene>
    <name evidence="4" type="ORF">AS194_08570</name>
</gene>
<dbReference type="Proteomes" id="UP000051202">
    <property type="component" value="Unassembled WGS sequence"/>
</dbReference>
<dbReference type="STRING" id="554343.AS194_08570"/>
<evidence type="ECO:0000259" key="3">
    <source>
        <dbReference type="Pfam" id="PF00326"/>
    </source>
</evidence>